<evidence type="ECO:0000259" key="6">
    <source>
        <dbReference type="Pfam" id="PF07635"/>
    </source>
</evidence>
<dbReference type="InterPro" id="IPR013043">
    <property type="entry name" value="DUF1595"/>
</dbReference>
<dbReference type="Pfam" id="PF07626">
    <property type="entry name" value="PSD3"/>
    <property type="match status" value="1"/>
</dbReference>
<name>A0A517R5W4_9PLAN</name>
<evidence type="ECO:0000259" key="5">
    <source>
        <dbReference type="Pfam" id="PF07631"/>
    </source>
</evidence>
<feature type="domain" description="DUF1592" evidence="5">
    <location>
        <begin position="533"/>
        <end position="660"/>
    </location>
</feature>
<evidence type="ECO:0000259" key="2">
    <source>
        <dbReference type="Pfam" id="PF07624"/>
    </source>
</evidence>
<protein>
    <recommendedName>
        <fullName evidence="10">Planctomycete cytochrome C</fullName>
    </recommendedName>
</protein>
<keyword evidence="9" id="KW-1185">Reference proteome</keyword>
<dbReference type="KEGG" id="svp:Pan189_36830"/>
<keyword evidence="1" id="KW-0732">Signal</keyword>
<proteinExistence type="predicted"/>
<dbReference type="InterPro" id="IPR013036">
    <property type="entry name" value="DUF1587"/>
</dbReference>
<dbReference type="Pfam" id="PF07631">
    <property type="entry name" value="PSD4"/>
    <property type="match status" value="1"/>
</dbReference>
<organism evidence="8 9">
    <name type="scientific">Stratiformator vulcanicus</name>
    <dbReference type="NCBI Taxonomy" id="2527980"/>
    <lineage>
        <taxon>Bacteria</taxon>
        <taxon>Pseudomonadati</taxon>
        <taxon>Planctomycetota</taxon>
        <taxon>Planctomycetia</taxon>
        <taxon>Planctomycetales</taxon>
        <taxon>Planctomycetaceae</taxon>
        <taxon>Stratiformator</taxon>
    </lineage>
</organism>
<dbReference type="Pfam" id="PF07637">
    <property type="entry name" value="PSD5"/>
    <property type="match status" value="1"/>
</dbReference>
<feature type="domain" description="DUF1595" evidence="7">
    <location>
        <begin position="457"/>
        <end position="518"/>
    </location>
</feature>
<feature type="domain" description="DUF1587" evidence="3">
    <location>
        <begin position="120"/>
        <end position="188"/>
    </location>
</feature>
<accession>A0A517R5W4</accession>
<dbReference type="RefSeq" id="WP_145365428.1">
    <property type="nucleotide sequence ID" value="NZ_CP036268.1"/>
</dbReference>
<sequence length="875" mass="97837" precursor="true">MRKLLIAIALCPPATLCSAADEAFHRDVEPFLKKHCYQCHDARQAAAGFRIDELGADFSVAKTPEMWREVIDRINIGDMPPEDEARPDPKESFAVVEWVGRELRRTEREAKMAGGRIQLRRLNRREYINTVRDLLLIDENFASTTLMEAVPPDGKAEGFDRVSAALFVDATQMDAYLEAASLISDEVIVSGSEPEAQKIVSESEDSTRKTKGVVKESLLGESFKIPAGVQKYEFKDNGVLHIQSHYGYDKGPKYWGKIFQSVKLNDLVTSDGYYRIRMKAGASVGSRGAPIKLKYSYADSTPVASEKIVELPHDLDDPDWVETVMFLRAGQPGQKRGLGISWNGIEKVIGGNGTWYKKIKNPSRVVTREIAAAKKSGDKQALKEAYAERDRLLDLAGKFNEPFFSYANEWAGREDEVPKLFVDVIEVSGPVHQSWPPASHQLLLGEETSADRTLAEARAAIEKLLPRAFRRPVQPGEVDRVLAIVQAGINQHGMNFPQAMRLGLQKVLCSPQFLYIAEPVPRSASVSDGVRELNDYELASRLSYFLWSTMPDEELFHLAEQGRLSDPKVLRSQVTRMLDDPKSQQFVESFAGQWLQVELFGSVQPGMYLYPDYDQSLEEASKTEALAFFAEILASNLAITNFLDSDFLVINERLAEHYGIKGVKGKEFRRVAIKPEHHRGGIFGMTGLMTLLADGTRTLPVRRAAWIVENLFNDPPPPPPPNAGEVQPNTKGENLTVRERLALHRDEPTCASCHAKLDPYGLALENYDAIGAWRTKANGENFRNPKKAPELDVSGQLPSGRKYSSLEEFKVALLAEKKKFAKAFSEKLLTYALSRPVGYVDYKTVDDLVAALEQNDYRIRPLIQAIVASEPFQTK</sequence>
<feature type="chain" id="PRO_5021840599" description="Planctomycete cytochrome C" evidence="1">
    <location>
        <begin position="20"/>
        <end position="875"/>
    </location>
</feature>
<dbReference type="InterPro" id="IPR011429">
    <property type="entry name" value="Cyt_c_Planctomycete-type"/>
</dbReference>
<feature type="domain" description="DUF1588" evidence="4">
    <location>
        <begin position="679"/>
        <end position="776"/>
    </location>
</feature>
<dbReference type="AlphaFoldDB" id="A0A517R5W4"/>
<dbReference type="EMBL" id="CP036268">
    <property type="protein sequence ID" value="QDT39278.1"/>
    <property type="molecule type" value="Genomic_DNA"/>
</dbReference>
<dbReference type="InterPro" id="IPR013042">
    <property type="entry name" value="DUF1592"/>
</dbReference>
<dbReference type="Pfam" id="PF07624">
    <property type="entry name" value="PSD2"/>
    <property type="match status" value="1"/>
</dbReference>
<dbReference type="OrthoDB" id="175242at2"/>
<evidence type="ECO:0000259" key="3">
    <source>
        <dbReference type="Pfam" id="PF07626"/>
    </source>
</evidence>
<dbReference type="Pfam" id="PF07627">
    <property type="entry name" value="PSCyt3"/>
    <property type="match status" value="1"/>
</dbReference>
<feature type="signal peptide" evidence="1">
    <location>
        <begin position="1"/>
        <end position="19"/>
    </location>
</feature>
<gene>
    <name evidence="8" type="ORF">Pan189_36830</name>
</gene>
<evidence type="ECO:0000313" key="8">
    <source>
        <dbReference type="EMBL" id="QDT39278.1"/>
    </source>
</evidence>
<feature type="domain" description="DUF1585" evidence="2">
    <location>
        <begin position="799"/>
        <end position="872"/>
    </location>
</feature>
<dbReference type="InterPro" id="IPR013039">
    <property type="entry name" value="DUF1588"/>
</dbReference>
<reference evidence="8 9" key="1">
    <citation type="submission" date="2019-02" db="EMBL/GenBank/DDBJ databases">
        <title>Deep-cultivation of Planctomycetes and their phenomic and genomic characterization uncovers novel biology.</title>
        <authorList>
            <person name="Wiegand S."/>
            <person name="Jogler M."/>
            <person name="Boedeker C."/>
            <person name="Pinto D."/>
            <person name="Vollmers J."/>
            <person name="Rivas-Marin E."/>
            <person name="Kohn T."/>
            <person name="Peeters S.H."/>
            <person name="Heuer A."/>
            <person name="Rast P."/>
            <person name="Oberbeckmann S."/>
            <person name="Bunk B."/>
            <person name="Jeske O."/>
            <person name="Meyerdierks A."/>
            <person name="Storesund J.E."/>
            <person name="Kallscheuer N."/>
            <person name="Luecker S."/>
            <person name="Lage O.M."/>
            <person name="Pohl T."/>
            <person name="Merkel B.J."/>
            <person name="Hornburger P."/>
            <person name="Mueller R.-W."/>
            <person name="Bruemmer F."/>
            <person name="Labrenz M."/>
            <person name="Spormann A.M."/>
            <person name="Op den Camp H."/>
            <person name="Overmann J."/>
            <person name="Amann R."/>
            <person name="Jetten M.S.M."/>
            <person name="Mascher T."/>
            <person name="Medema M.H."/>
            <person name="Devos D.P."/>
            <person name="Kaster A.-K."/>
            <person name="Ovreas L."/>
            <person name="Rohde M."/>
            <person name="Galperin M.Y."/>
            <person name="Jogler C."/>
        </authorList>
    </citation>
    <scope>NUCLEOTIDE SEQUENCE [LARGE SCALE GENOMIC DNA]</scope>
    <source>
        <strain evidence="8 9">Pan189</strain>
    </source>
</reference>
<dbReference type="Proteomes" id="UP000317318">
    <property type="component" value="Chromosome"/>
</dbReference>
<evidence type="ECO:0000259" key="7">
    <source>
        <dbReference type="Pfam" id="PF07637"/>
    </source>
</evidence>
<evidence type="ECO:0008006" key="10">
    <source>
        <dbReference type="Google" id="ProtNLM"/>
    </source>
</evidence>
<evidence type="ECO:0000313" key="9">
    <source>
        <dbReference type="Proteomes" id="UP000317318"/>
    </source>
</evidence>
<evidence type="ECO:0000256" key="1">
    <source>
        <dbReference type="SAM" id="SignalP"/>
    </source>
</evidence>
<dbReference type="Pfam" id="PF07635">
    <property type="entry name" value="PSCyt1"/>
    <property type="match status" value="1"/>
</dbReference>
<dbReference type="InterPro" id="IPR011478">
    <property type="entry name" value="DUF1585"/>
</dbReference>
<feature type="domain" description="Cytochrome C Planctomycete-type" evidence="6">
    <location>
        <begin position="36"/>
        <end position="83"/>
    </location>
</feature>
<evidence type="ECO:0000259" key="4">
    <source>
        <dbReference type="Pfam" id="PF07627"/>
    </source>
</evidence>